<dbReference type="Proteomes" id="UP000299102">
    <property type="component" value="Unassembled WGS sequence"/>
</dbReference>
<sequence length="134" mass="14567">MHAVIVLKLVIYGTQNASLDFQCPCLPILVSARHFDIAPDTLASANIYALNIPSRRGGPGRSRGAAPRPAGTCNFITRDDLLHCTPSARWELSRAKILMFDSSELIVLLAEARVAADCRLGALSATLRRKLQII</sequence>
<evidence type="ECO:0000313" key="2">
    <source>
        <dbReference type="Proteomes" id="UP000299102"/>
    </source>
</evidence>
<reference evidence="1 2" key="1">
    <citation type="journal article" date="2019" name="Commun. Biol.">
        <title>The bagworm genome reveals a unique fibroin gene that provides high tensile strength.</title>
        <authorList>
            <person name="Kono N."/>
            <person name="Nakamura H."/>
            <person name="Ohtoshi R."/>
            <person name="Tomita M."/>
            <person name="Numata K."/>
            <person name="Arakawa K."/>
        </authorList>
    </citation>
    <scope>NUCLEOTIDE SEQUENCE [LARGE SCALE GENOMIC DNA]</scope>
</reference>
<comment type="caution">
    <text evidence="1">The sequence shown here is derived from an EMBL/GenBank/DDBJ whole genome shotgun (WGS) entry which is preliminary data.</text>
</comment>
<proteinExistence type="predicted"/>
<name>A0A4C1W007_EUMVA</name>
<keyword evidence="2" id="KW-1185">Reference proteome</keyword>
<gene>
    <name evidence="1" type="ORF">EVAR_41738_1</name>
</gene>
<dbReference type="EMBL" id="BGZK01000444">
    <property type="protein sequence ID" value="GBP43882.1"/>
    <property type="molecule type" value="Genomic_DNA"/>
</dbReference>
<evidence type="ECO:0000313" key="1">
    <source>
        <dbReference type="EMBL" id="GBP43882.1"/>
    </source>
</evidence>
<organism evidence="1 2">
    <name type="scientific">Eumeta variegata</name>
    <name type="common">Bagworm moth</name>
    <name type="synonym">Eumeta japonica</name>
    <dbReference type="NCBI Taxonomy" id="151549"/>
    <lineage>
        <taxon>Eukaryota</taxon>
        <taxon>Metazoa</taxon>
        <taxon>Ecdysozoa</taxon>
        <taxon>Arthropoda</taxon>
        <taxon>Hexapoda</taxon>
        <taxon>Insecta</taxon>
        <taxon>Pterygota</taxon>
        <taxon>Neoptera</taxon>
        <taxon>Endopterygota</taxon>
        <taxon>Lepidoptera</taxon>
        <taxon>Glossata</taxon>
        <taxon>Ditrysia</taxon>
        <taxon>Tineoidea</taxon>
        <taxon>Psychidae</taxon>
        <taxon>Oiketicinae</taxon>
        <taxon>Eumeta</taxon>
    </lineage>
</organism>
<accession>A0A4C1W007</accession>
<dbReference type="AlphaFoldDB" id="A0A4C1W007"/>
<protein>
    <submittedName>
        <fullName evidence="1">Uncharacterized protein</fullName>
    </submittedName>
</protein>